<feature type="transmembrane region" description="Helical" evidence="1">
    <location>
        <begin position="37"/>
        <end position="60"/>
    </location>
</feature>
<keyword evidence="3" id="KW-1185">Reference proteome</keyword>
<dbReference type="AlphaFoldDB" id="A0AAN7K9R9"/>
<feature type="transmembrane region" description="Helical" evidence="1">
    <location>
        <begin position="66"/>
        <end position="85"/>
    </location>
</feature>
<keyword evidence="1" id="KW-1133">Transmembrane helix</keyword>
<evidence type="ECO:0000313" key="3">
    <source>
        <dbReference type="Proteomes" id="UP001345219"/>
    </source>
</evidence>
<protein>
    <submittedName>
        <fullName evidence="2">Uncharacterized protein</fullName>
    </submittedName>
</protein>
<organism evidence="2 3">
    <name type="scientific">Trapa incisa</name>
    <dbReference type="NCBI Taxonomy" id="236973"/>
    <lineage>
        <taxon>Eukaryota</taxon>
        <taxon>Viridiplantae</taxon>
        <taxon>Streptophyta</taxon>
        <taxon>Embryophyta</taxon>
        <taxon>Tracheophyta</taxon>
        <taxon>Spermatophyta</taxon>
        <taxon>Magnoliopsida</taxon>
        <taxon>eudicotyledons</taxon>
        <taxon>Gunneridae</taxon>
        <taxon>Pentapetalae</taxon>
        <taxon>rosids</taxon>
        <taxon>malvids</taxon>
        <taxon>Myrtales</taxon>
        <taxon>Lythraceae</taxon>
        <taxon>Trapa</taxon>
    </lineage>
</organism>
<proteinExistence type="predicted"/>
<reference evidence="2 3" key="1">
    <citation type="journal article" date="2023" name="Hortic Res">
        <title>Pangenome of water caltrop reveals structural variations and asymmetric subgenome divergence after allopolyploidization.</title>
        <authorList>
            <person name="Zhang X."/>
            <person name="Chen Y."/>
            <person name="Wang L."/>
            <person name="Yuan Y."/>
            <person name="Fang M."/>
            <person name="Shi L."/>
            <person name="Lu R."/>
            <person name="Comes H.P."/>
            <person name="Ma Y."/>
            <person name="Chen Y."/>
            <person name="Huang G."/>
            <person name="Zhou Y."/>
            <person name="Zheng Z."/>
            <person name="Qiu Y."/>
        </authorList>
    </citation>
    <scope>NUCLEOTIDE SEQUENCE [LARGE SCALE GENOMIC DNA]</scope>
    <source>
        <tissue evidence="2">Roots</tissue>
    </source>
</reference>
<keyword evidence="1" id="KW-0472">Membrane</keyword>
<evidence type="ECO:0000313" key="2">
    <source>
        <dbReference type="EMBL" id="KAK4759040.1"/>
    </source>
</evidence>
<dbReference type="Proteomes" id="UP001345219">
    <property type="component" value="Chromosome 15"/>
</dbReference>
<keyword evidence="1" id="KW-0812">Transmembrane</keyword>
<name>A0AAN7K9R9_9MYRT</name>
<dbReference type="PANTHER" id="PTHR34936:SF2">
    <property type="entry name" value="EXPRESSED PROTEIN"/>
    <property type="match status" value="1"/>
</dbReference>
<sequence length="102" mass="11915">MITRSKLVEQLRDYQIRSQRRCRALVFFSPKAHLASWVDVAVAILLGLVFGMLVVSAYAALCYRRFLLTIFLLFLAVALPLRLRLQRLAWARKRERRLPLSL</sequence>
<dbReference type="EMBL" id="JAXIOK010000012">
    <property type="protein sequence ID" value="KAK4759040.1"/>
    <property type="molecule type" value="Genomic_DNA"/>
</dbReference>
<accession>A0AAN7K9R9</accession>
<dbReference type="PANTHER" id="PTHR34936">
    <property type="entry name" value="EXPRESSED PROTEIN"/>
    <property type="match status" value="1"/>
</dbReference>
<gene>
    <name evidence="2" type="ORF">SAY87_020341</name>
</gene>
<evidence type="ECO:0000256" key="1">
    <source>
        <dbReference type="SAM" id="Phobius"/>
    </source>
</evidence>
<comment type="caution">
    <text evidence="2">The sequence shown here is derived from an EMBL/GenBank/DDBJ whole genome shotgun (WGS) entry which is preliminary data.</text>
</comment>